<reference evidence="1 2" key="1">
    <citation type="submission" date="2021-03" db="EMBL/GenBank/DDBJ databases">
        <title>Complete genome of Streptomyces formicae strain 1H-GS9 (DSM 100524).</title>
        <authorList>
            <person name="Atanasov K.E."/>
            <person name="Altabella T."/>
            <person name="Ferrer A."/>
        </authorList>
    </citation>
    <scope>NUCLEOTIDE SEQUENCE [LARGE SCALE GENOMIC DNA]</scope>
    <source>
        <strain evidence="1 2">1H-GS9</strain>
    </source>
</reference>
<sequence length="111" mass="12473">MSGDQIYQEELDYLVDYAQVSPVYFFPVRDAAEAIAGDSASESEIRASTLRLISDMLDRGVQIGDMSSKKGETLVPWRVSKEAALSRVADEMRRLDDPMEFIKICWFSAGE</sequence>
<dbReference type="Proteomes" id="UP000828924">
    <property type="component" value="Chromosome"/>
</dbReference>
<proteinExistence type="predicted"/>
<dbReference type="RefSeq" id="WP_242336282.1">
    <property type="nucleotide sequence ID" value="NZ_CP071872.1"/>
</dbReference>
<evidence type="ECO:0000313" key="2">
    <source>
        <dbReference type="Proteomes" id="UP000828924"/>
    </source>
</evidence>
<organism evidence="1 2">
    <name type="scientific">Streptomyces formicae</name>
    <dbReference type="NCBI Taxonomy" id="1616117"/>
    <lineage>
        <taxon>Bacteria</taxon>
        <taxon>Bacillati</taxon>
        <taxon>Actinomycetota</taxon>
        <taxon>Actinomycetes</taxon>
        <taxon>Kitasatosporales</taxon>
        <taxon>Streptomycetaceae</taxon>
        <taxon>Streptomyces</taxon>
    </lineage>
</organism>
<keyword evidence="2" id="KW-1185">Reference proteome</keyword>
<accession>A0ABY3WV15</accession>
<evidence type="ECO:0000313" key="1">
    <source>
        <dbReference type="EMBL" id="UNM15142.1"/>
    </source>
</evidence>
<name>A0ABY3WV15_9ACTN</name>
<gene>
    <name evidence="1" type="ORF">J4032_30045</name>
</gene>
<protein>
    <submittedName>
        <fullName evidence="1">Uncharacterized protein</fullName>
    </submittedName>
</protein>
<dbReference type="EMBL" id="CP071872">
    <property type="protein sequence ID" value="UNM15142.1"/>
    <property type="molecule type" value="Genomic_DNA"/>
</dbReference>